<protein>
    <submittedName>
        <fullName evidence="2">Uncharacterized protein</fullName>
    </submittedName>
</protein>
<accession>A0A4C1UXY5</accession>
<evidence type="ECO:0000313" key="3">
    <source>
        <dbReference type="Proteomes" id="UP000299102"/>
    </source>
</evidence>
<feature type="region of interest" description="Disordered" evidence="1">
    <location>
        <begin position="41"/>
        <end position="80"/>
    </location>
</feature>
<dbReference type="EMBL" id="BGZK01000235">
    <property type="protein sequence ID" value="GBP30634.1"/>
    <property type="molecule type" value="Genomic_DNA"/>
</dbReference>
<evidence type="ECO:0000256" key="1">
    <source>
        <dbReference type="SAM" id="MobiDB-lite"/>
    </source>
</evidence>
<keyword evidence="3" id="KW-1185">Reference proteome</keyword>
<evidence type="ECO:0000313" key="2">
    <source>
        <dbReference type="EMBL" id="GBP30634.1"/>
    </source>
</evidence>
<reference evidence="2 3" key="1">
    <citation type="journal article" date="2019" name="Commun. Biol.">
        <title>The bagworm genome reveals a unique fibroin gene that provides high tensile strength.</title>
        <authorList>
            <person name="Kono N."/>
            <person name="Nakamura H."/>
            <person name="Ohtoshi R."/>
            <person name="Tomita M."/>
            <person name="Numata K."/>
            <person name="Arakawa K."/>
        </authorList>
    </citation>
    <scope>NUCLEOTIDE SEQUENCE [LARGE SCALE GENOMIC DNA]</scope>
</reference>
<proteinExistence type="predicted"/>
<sequence length="80" mass="9067">MTLVAPALRRTAATRRAVPRYRGREWSCACFFTVPQIERDPAHTAAEDSCSQKKRKDRSDITQEALLRPHPRTTESATPT</sequence>
<name>A0A4C1UXY5_EUMVA</name>
<gene>
    <name evidence="2" type="ORF">EVAR_76178_1</name>
</gene>
<organism evidence="2 3">
    <name type="scientific">Eumeta variegata</name>
    <name type="common">Bagworm moth</name>
    <name type="synonym">Eumeta japonica</name>
    <dbReference type="NCBI Taxonomy" id="151549"/>
    <lineage>
        <taxon>Eukaryota</taxon>
        <taxon>Metazoa</taxon>
        <taxon>Ecdysozoa</taxon>
        <taxon>Arthropoda</taxon>
        <taxon>Hexapoda</taxon>
        <taxon>Insecta</taxon>
        <taxon>Pterygota</taxon>
        <taxon>Neoptera</taxon>
        <taxon>Endopterygota</taxon>
        <taxon>Lepidoptera</taxon>
        <taxon>Glossata</taxon>
        <taxon>Ditrysia</taxon>
        <taxon>Tineoidea</taxon>
        <taxon>Psychidae</taxon>
        <taxon>Oiketicinae</taxon>
        <taxon>Eumeta</taxon>
    </lineage>
</organism>
<dbReference type="Proteomes" id="UP000299102">
    <property type="component" value="Unassembled WGS sequence"/>
</dbReference>
<comment type="caution">
    <text evidence="2">The sequence shown here is derived from an EMBL/GenBank/DDBJ whole genome shotgun (WGS) entry which is preliminary data.</text>
</comment>
<dbReference type="AlphaFoldDB" id="A0A4C1UXY5"/>